<feature type="domain" description="Ubiquitin-like" evidence="1">
    <location>
        <begin position="90"/>
        <end position="165"/>
    </location>
</feature>
<reference evidence="2" key="1">
    <citation type="submission" date="2021-01" db="UniProtKB">
        <authorList>
            <consortium name="EnsemblMetazoa"/>
        </authorList>
    </citation>
    <scope>IDENTIFICATION</scope>
</reference>
<accession>A0A7M5UM36</accession>
<dbReference type="EnsemblMetazoa" id="CLYHEMT012172.1">
    <property type="protein sequence ID" value="CLYHEMP012172.1"/>
    <property type="gene ID" value="CLYHEMG012172"/>
</dbReference>
<name>A0A7M5UM36_9CNID</name>
<evidence type="ECO:0000313" key="2">
    <source>
        <dbReference type="EnsemblMetazoa" id="CLYHEMP012172.1"/>
    </source>
</evidence>
<dbReference type="Proteomes" id="UP000594262">
    <property type="component" value="Unplaced"/>
</dbReference>
<dbReference type="SUPFAM" id="SSF54236">
    <property type="entry name" value="Ubiquitin-like"/>
    <property type="match status" value="2"/>
</dbReference>
<dbReference type="AlphaFoldDB" id="A0A7M5UM36"/>
<evidence type="ECO:0000313" key="3">
    <source>
        <dbReference type="Proteomes" id="UP000594262"/>
    </source>
</evidence>
<dbReference type="InterPro" id="IPR029071">
    <property type="entry name" value="Ubiquitin-like_domsf"/>
</dbReference>
<dbReference type="PROSITE" id="PS50053">
    <property type="entry name" value="UBIQUITIN_2"/>
    <property type="match status" value="1"/>
</dbReference>
<organism evidence="2 3">
    <name type="scientific">Clytia hemisphaerica</name>
    <dbReference type="NCBI Taxonomy" id="252671"/>
    <lineage>
        <taxon>Eukaryota</taxon>
        <taxon>Metazoa</taxon>
        <taxon>Cnidaria</taxon>
        <taxon>Hydrozoa</taxon>
        <taxon>Hydroidolina</taxon>
        <taxon>Leptothecata</taxon>
        <taxon>Obeliida</taxon>
        <taxon>Clytiidae</taxon>
        <taxon>Clytia</taxon>
    </lineage>
</organism>
<protein>
    <recommendedName>
        <fullName evidence="1">Ubiquitin-like domain-containing protein</fullName>
    </recommendedName>
</protein>
<dbReference type="InterPro" id="IPR000626">
    <property type="entry name" value="Ubiquitin-like_dom"/>
</dbReference>
<sequence length="260" mass="30562">MESESDATLKTIYLKFLTREETADVKKNNFRCIRDVQEWATKKYQIHFWNQKLLFNGKVLKNDYKNLFDLFRENPNDSGTLTFQVLAAKTPFKVKVLETNESKFVELEVTEDNRVLQVKEKLARVKPDFPISYMVLCDYADPYTPLQDDRTLESLGVEPRHRLELRKIIKFEITVQNKAENTIARASFTFPVSYRDSRTIDDVMKKEIFVSMKLPKKTKYYLDLERGIRGSDRISKNDTDLSTALYLYRAGELPYILKIP</sequence>
<evidence type="ECO:0000259" key="1">
    <source>
        <dbReference type="PROSITE" id="PS50053"/>
    </source>
</evidence>
<dbReference type="Gene3D" id="3.10.20.90">
    <property type="entry name" value="Phosphatidylinositol 3-kinase Catalytic Subunit, Chain A, domain 1"/>
    <property type="match status" value="2"/>
</dbReference>
<keyword evidence="3" id="KW-1185">Reference proteome</keyword>
<proteinExistence type="predicted"/>